<feature type="transmembrane region" description="Helical" evidence="1">
    <location>
        <begin position="12"/>
        <end position="30"/>
    </location>
</feature>
<comment type="caution">
    <text evidence="2">The sequence shown here is derived from an EMBL/GenBank/DDBJ whole genome shotgun (WGS) entry which is preliminary data.</text>
</comment>
<keyword evidence="1" id="KW-1133">Transmembrane helix</keyword>
<dbReference type="EMBL" id="BDUF01000014">
    <property type="protein sequence ID" value="GAX89086.1"/>
    <property type="molecule type" value="Genomic_DNA"/>
</dbReference>
<name>A0A292YIW5_9BACL</name>
<reference evidence="3" key="1">
    <citation type="submission" date="2017-07" db="EMBL/GenBank/DDBJ databases">
        <title>Draft genome sequence of Effusibacillus lacus strain skLN1.</title>
        <authorList>
            <person name="Watanabe M."/>
            <person name="Kojima H."/>
            <person name="Fukui M."/>
        </authorList>
    </citation>
    <scope>NUCLEOTIDE SEQUENCE [LARGE SCALE GENOMIC DNA]</scope>
    <source>
        <strain evidence="3">skLN1</strain>
    </source>
</reference>
<dbReference type="Pfam" id="PF10823">
    <property type="entry name" value="DUF2568"/>
    <property type="match status" value="1"/>
</dbReference>
<dbReference type="OrthoDB" id="4557830at2"/>
<dbReference type="Proteomes" id="UP000217785">
    <property type="component" value="Unassembled WGS sequence"/>
</dbReference>
<evidence type="ECO:0000313" key="3">
    <source>
        <dbReference type="Proteomes" id="UP000217785"/>
    </source>
</evidence>
<evidence type="ECO:0008006" key="4">
    <source>
        <dbReference type="Google" id="ProtNLM"/>
    </source>
</evidence>
<dbReference type="InterPro" id="IPR021214">
    <property type="entry name" value="DUF2568"/>
</dbReference>
<organism evidence="2 3">
    <name type="scientific">Effusibacillus lacus</name>
    <dbReference type="NCBI Taxonomy" id="1348429"/>
    <lineage>
        <taxon>Bacteria</taxon>
        <taxon>Bacillati</taxon>
        <taxon>Bacillota</taxon>
        <taxon>Bacilli</taxon>
        <taxon>Bacillales</taxon>
        <taxon>Alicyclobacillaceae</taxon>
        <taxon>Effusibacillus</taxon>
    </lineage>
</organism>
<dbReference type="AlphaFoldDB" id="A0A292YIW5"/>
<protein>
    <recommendedName>
        <fullName evidence="4">DUF2568 domain-containing protein</fullName>
    </recommendedName>
</protein>
<accession>A0A292YIW5</accession>
<proteinExistence type="predicted"/>
<keyword evidence="1" id="KW-0812">Transmembrane</keyword>
<keyword evidence="3" id="KW-1185">Reference proteome</keyword>
<keyword evidence="1" id="KW-0472">Membrane</keyword>
<gene>
    <name evidence="2" type="ORF">EFBL_0700</name>
</gene>
<feature type="transmembrane region" description="Helical" evidence="1">
    <location>
        <begin position="36"/>
        <end position="57"/>
    </location>
</feature>
<evidence type="ECO:0000256" key="1">
    <source>
        <dbReference type="SAM" id="Phobius"/>
    </source>
</evidence>
<evidence type="ECO:0000313" key="2">
    <source>
        <dbReference type="EMBL" id="GAX89086.1"/>
    </source>
</evidence>
<sequence>MIRMLIQYSNLVLRFLLELFALVAFGYWGFKIGRGMIVKIGIGIGAPLLAALVWGMFGSPGAPMPVSGLLHLILELTIFGLATAALYTSGHPAMAAIFGLTVVINRLLMYVWGQ</sequence>